<evidence type="ECO:0000259" key="4">
    <source>
        <dbReference type="Pfam" id="PF08241"/>
    </source>
</evidence>
<dbReference type="InterPro" id="IPR051052">
    <property type="entry name" value="Diverse_substrate_MTase"/>
</dbReference>
<organism evidence="5 6">
    <name type="scientific">Acinetobacter schindleri NIPH 900</name>
    <dbReference type="NCBI Taxonomy" id="1217675"/>
    <lineage>
        <taxon>Bacteria</taxon>
        <taxon>Pseudomonadati</taxon>
        <taxon>Pseudomonadota</taxon>
        <taxon>Gammaproteobacteria</taxon>
        <taxon>Moraxellales</taxon>
        <taxon>Moraxellaceae</taxon>
        <taxon>Acinetobacter</taxon>
    </lineage>
</organism>
<evidence type="ECO:0000256" key="2">
    <source>
        <dbReference type="ARBA" id="ARBA00022603"/>
    </source>
</evidence>
<dbReference type="SUPFAM" id="SSF53335">
    <property type="entry name" value="S-adenosyl-L-methionine-dependent methyltransferases"/>
    <property type="match status" value="1"/>
</dbReference>
<dbReference type="PATRIC" id="fig|1217675.3.peg.901"/>
<dbReference type="EMBL" id="APPI01000012">
    <property type="protein sequence ID" value="ENV13829.1"/>
    <property type="molecule type" value="Genomic_DNA"/>
</dbReference>
<dbReference type="Proteomes" id="UP000018438">
    <property type="component" value="Unassembled WGS sequence"/>
</dbReference>
<keyword evidence="2" id="KW-0489">Methyltransferase</keyword>
<gene>
    <name evidence="5" type="ORF">F965_00928</name>
</gene>
<comment type="similarity">
    <text evidence="1">Belongs to the methyltransferase superfamily.</text>
</comment>
<keyword evidence="3" id="KW-0808">Transferase</keyword>
<dbReference type="Pfam" id="PF08241">
    <property type="entry name" value="Methyltransf_11"/>
    <property type="match status" value="1"/>
</dbReference>
<evidence type="ECO:0000313" key="6">
    <source>
        <dbReference type="Proteomes" id="UP000018438"/>
    </source>
</evidence>
<dbReference type="HOGENOM" id="CLU_049344_3_0_6"/>
<dbReference type="RefSeq" id="WP_004813417.1">
    <property type="nucleotide sequence ID" value="NZ_KB849451.1"/>
</dbReference>
<dbReference type="PANTHER" id="PTHR44942:SF4">
    <property type="entry name" value="METHYLTRANSFERASE TYPE 11 DOMAIN-CONTAINING PROTEIN"/>
    <property type="match status" value="1"/>
</dbReference>
<dbReference type="InterPro" id="IPR013216">
    <property type="entry name" value="Methyltransf_11"/>
</dbReference>
<reference evidence="5 6" key="1">
    <citation type="submission" date="2013-02" db="EMBL/GenBank/DDBJ databases">
        <title>The Genome Sequence of Acinetobacter schindleri NIPH 900.</title>
        <authorList>
            <consortium name="The Broad Institute Genome Sequencing Platform"/>
            <consortium name="The Broad Institute Genome Sequencing Center for Infectious Disease"/>
            <person name="Cerqueira G."/>
            <person name="Feldgarden M."/>
            <person name="Courvalin P."/>
            <person name="Perichon B."/>
            <person name="Grillot-Courvalin C."/>
            <person name="Clermont D."/>
            <person name="Rocha E."/>
            <person name="Yoon E.-J."/>
            <person name="Nemec A."/>
            <person name="Walker B."/>
            <person name="Young S.K."/>
            <person name="Zeng Q."/>
            <person name="Gargeya S."/>
            <person name="Fitzgerald M."/>
            <person name="Haas B."/>
            <person name="Abouelleil A."/>
            <person name="Alvarado L."/>
            <person name="Arachchi H.M."/>
            <person name="Berlin A.M."/>
            <person name="Chapman S.B."/>
            <person name="Dewar J."/>
            <person name="Goldberg J."/>
            <person name="Griggs A."/>
            <person name="Gujja S."/>
            <person name="Hansen M."/>
            <person name="Howarth C."/>
            <person name="Imamovic A."/>
            <person name="Larimer J."/>
            <person name="McCowan C."/>
            <person name="Murphy C."/>
            <person name="Neiman D."/>
            <person name="Pearson M."/>
            <person name="Priest M."/>
            <person name="Roberts A."/>
            <person name="Saif S."/>
            <person name="Shea T."/>
            <person name="Sisk P."/>
            <person name="Sykes S."/>
            <person name="Wortman J."/>
            <person name="Nusbaum C."/>
            <person name="Birren B."/>
        </authorList>
    </citation>
    <scope>NUCLEOTIDE SEQUENCE [LARGE SCALE GENOMIC DNA]</scope>
    <source>
        <strain evidence="5 6">NIPH 900</strain>
    </source>
</reference>
<evidence type="ECO:0000256" key="1">
    <source>
        <dbReference type="ARBA" id="ARBA00008361"/>
    </source>
</evidence>
<sequence length="260" mass="29549">MTQSLHPAAQQGFSSAAERYQQVRPSYPEALVPWLQQQLGLPHHAQLLDLGSGTGKFLPQLKLLSSHILAVDPVAEMLTQLKQVHPDIPTLQAMSDALPLENALMDAVFCAQSFHWFANFDSLKEIHRILKDQGYLVLIWNQRDVNVDWVKALAEFILPMEGDTPRYHSGQWRDVFQDQQLFSPVAETTLQQLHSGTVEQVVSKRLLSTSFIAAQSDDAQQQLKSQFEQIVREHTGKQPDEQIDFPYITHVYVFQKIPTP</sequence>
<protein>
    <recommendedName>
        <fullName evidence="4">Methyltransferase type 11 domain-containing protein</fullName>
    </recommendedName>
</protein>
<feature type="domain" description="Methyltransferase type 11" evidence="4">
    <location>
        <begin position="48"/>
        <end position="138"/>
    </location>
</feature>
<dbReference type="PANTHER" id="PTHR44942">
    <property type="entry name" value="METHYLTRANSF_11 DOMAIN-CONTAINING PROTEIN"/>
    <property type="match status" value="1"/>
</dbReference>
<proteinExistence type="inferred from homology"/>
<dbReference type="GO" id="GO:0032259">
    <property type="term" value="P:methylation"/>
    <property type="evidence" value="ECO:0007669"/>
    <property type="project" value="UniProtKB-KW"/>
</dbReference>
<dbReference type="Gene3D" id="3.40.50.150">
    <property type="entry name" value="Vaccinia Virus protein VP39"/>
    <property type="match status" value="1"/>
</dbReference>
<comment type="caution">
    <text evidence="5">The sequence shown here is derived from an EMBL/GenBank/DDBJ whole genome shotgun (WGS) entry which is preliminary data.</text>
</comment>
<evidence type="ECO:0000313" key="5">
    <source>
        <dbReference type="EMBL" id="ENV13829.1"/>
    </source>
</evidence>
<evidence type="ECO:0000256" key="3">
    <source>
        <dbReference type="ARBA" id="ARBA00022679"/>
    </source>
</evidence>
<dbReference type="GO" id="GO:0008757">
    <property type="term" value="F:S-adenosylmethionine-dependent methyltransferase activity"/>
    <property type="evidence" value="ECO:0007669"/>
    <property type="project" value="InterPro"/>
</dbReference>
<name>N8XXM5_9GAMM</name>
<accession>N8XXM5</accession>
<dbReference type="AlphaFoldDB" id="N8XXM5"/>
<dbReference type="CDD" id="cd02440">
    <property type="entry name" value="AdoMet_MTases"/>
    <property type="match status" value="1"/>
</dbReference>
<keyword evidence="6" id="KW-1185">Reference proteome</keyword>
<dbReference type="InterPro" id="IPR029063">
    <property type="entry name" value="SAM-dependent_MTases_sf"/>
</dbReference>